<organism evidence="12 13">
    <name type="scientific">Cnephaeus nilssonii</name>
    <name type="common">Northern bat</name>
    <name type="synonym">Eptesicus nilssonii</name>
    <dbReference type="NCBI Taxonomy" id="3371016"/>
    <lineage>
        <taxon>Eukaryota</taxon>
        <taxon>Metazoa</taxon>
        <taxon>Chordata</taxon>
        <taxon>Craniata</taxon>
        <taxon>Vertebrata</taxon>
        <taxon>Euteleostomi</taxon>
        <taxon>Mammalia</taxon>
        <taxon>Eutheria</taxon>
        <taxon>Laurasiatheria</taxon>
        <taxon>Chiroptera</taxon>
        <taxon>Yangochiroptera</taxon>
        <taxon>Vespertilionidae</taxon>
        <taxon>Cnephaeus</taxon>
    </lineage>
</organism>
<feature type="transmembrane region" description="Helical" evidence="10">
    <location>
        <begin position="172"/>
        <end position="194"/>
    </location>
</feature>
<keyword evidence="2" id="KW-1003">Cell membrane</keyword>
<evidence type="ECO:0000313" key="13">
    <source>
        <dbReference type="Proteomes" id="UP001177744"/>
    </source>
</evidence>
<evidence type="ECO:0000256" key="5">
    <source>
        <dbReference type="ARBA" id="ARBA00023040"/>
    </source>
</evidence>
<dbReference type="Proteomes" id="UP001177744">
    <property type="component" value="Unassembled WGS sequence"/>
</dbReference>
<keyword evidence="5 9" id="KW-0297">G-protein coupled receptor</keyword>
<dbReference type="PRINTS" id="PR00237">
    <property type="entry name" value="GPCRRHODOPSN"/>
</dbReference>
<dbReference type="AlphaFoldDB" id="A0AA40HR96"/>
<accession>A0AA40HR96</accession>
<evidence type="ECO:0000256" key="8">
    <source>
        <dbReference type="ARBA" id="ARBA00023224"/>
    </source>
</evidence>
<keyword evidence="7 9" id="KW-0675">Receptor</keyword>
<evidence type="ECO:0000256" key="6">
    <source>
        <dbReference type="ARBA" id="ARBA00023136"/>
    </source>
</evidence>
<dbReference type="PRINTS" id="PR02108">
    <property type="entry name" value="MRGPCRFAMILY"/>
</dbReference>
<keyword evidence="3 9" id="KW-0812">Transmembrane</keyword>
<dbReference type="PANTHER" id="PTHR11334:SF29">
    <property type="entry name" value="MAS-RELATED G-PROTEIN COUPLED RECEPTOR MEMBER X2"/>
    <property type="match status" value="1"/>
</dbReference>
<evidence type="ECO:0000256" key="3">
    <source>
        <dbReference type="ARBA" id="ARBA00022692"/>
    </source>
</evidence>
<evidence type="ECO:0000256" key="9">
    <source>
        <dbReference type="RuleBase" id="RU000688"/>
    </source>
</evidence>
<evidence type="ECO:0000256" key="2">
    <source>
        <dbReference type="ARBA" id="ARBA00022475"/>
    </source>
</evidence>
<dbReference type="EMBL" id="JAULJE010000013">
    <property type="protein sequence ID" value="KAK1335884.1"/>
    <property type="molecule type" value="Genomic_DNA"/>
</dbReference>
<dbReference type="SUPFAM" id="SSF81321">
    <property type="entry name" value="Family A G protein-coupled receptor-like"/>
    <property type="match status" value="1"/>
</dbReference>
<sequence length="469" mass="52169">MKSLCPDQSEVTLRLTAALPSLESSTPAPPDTSNPGVGEHSLVFSTPWKAPLFLFNTFNQKMVLRPTTAAFLSMDMTVTAWEAELTPTNGSDQAFYQHYTENIILEVLSVIVALVGLAGNAVVLWLLGFRMRRNAFSVYILNLAGADFLFLCSQIVYFLDAIFHLDFGPNEVYIFFTAVAVFAYISGLSFLSAISTERCVSVLWPIWYRCRRPRNLSAVMCALLWSLSLLLTILDKSICFLLSDFISLSVCQVFNFITVAWLILLFVLLSGSSLALMTRLLCGPHQVPRTRLYVTIVLTVLVFLLCGLPMGIIWFLLFWIPSDFNALHRSMNISFLSCINSCANPIIYFFVGSFRQRWWKQRHTLRLVLQRALQDTPEVDEPGESLPGETLEITSAGAMGSSAAAAAAAAATRDSAQWLLVKEETIFLHDGLICVTNLAELPSEILGAPEAADTDLEDFYDFPSYIQVL</sequence>
<evidence type="ECO:0000259" key="11">
    <source>
        <dbReference type="PROSITE" id="PS50262"/>
    </source>
</evidence>
<dbReference type="FunFam" id="1.20.1070.10:FF:000140">
    <property type="entry name" value="Mas-related G-protein coupled receptor member X2"/>
    <property type="match status" value="1"/>
</dbReference>
<proteinExistence type="inferred from homology"/>
<feature type="transmembrane region" description="Helical" evidence="10">
    <location>
        <begin position="103"/>
        <end position="127"/>
    </location>
</feature>
<evidence type="ECO:0000256" key="10">
    <source>
        <dbReference type="SAM" id="Phobius"/>
    </source>
</evidence>
<evidence type="ECO:0000256" key="7">
    <source>
        <dbReference type="ARBA" id="ARBA00023170"/>
    </source>
</evidence>
<dbReference type="GO" id="GO:0005886">
    <property type="term" value="C:plasma membrane"/>
    <property type="evidence" value="ECO:0007669"/>
    <property type="project" value="UniProtKB-SubCell"/>
</dbReference>
<dbReference type="InterPro" id="IPR017452">
    <property type="entry name" value="GPCR_Rhodpsn_7TM"/>
</dbReference>
<dbReference type="PROSITE" id="PS00237">
    <property type="entry name" value="G_PROTEIN_RECEP_F1_1"/>
    <property type="match status" value="1"/>
</dbReference>
<evidence type="ECO:0000256" key="1">
    <source>
        <dbReference type="ARBA" id="ARBA00004651"/>
    </source>
</evidence>
<comment type="subcellular location">
    <subcellularLocation>
        <location evidence="1">Cell membrane</location>
        <topology evidence="1">Multi-pass membrane protein</topology>
    </subcellularLocation>
</comment>
<comment type="caution">
    <text evidence="12">The sequence shown here is derived from an EMBL/GenBank/DDBJ whole genome shotgun (WGS) entry which is preliminary data.</text>
</comment>
<evidence type="ECO:0000256" key="4">
    <source>
        <dbReference type="ARBA" id="ARBA00022989"/>
    </source>
</evidence>
<feature type="transmembrane region" description="Helical" evidence="10">
    <location>
        <begin position="215"/>
        <end position="234"/>
    </location>
</feature>
<feature type="transmembrane region" description="Helical" evidence="10">
    <location>
        <begin position="332"/>
        <end position="351"/>
    </location>
</feature>
<keyword evidence="6 10" id="KW-0472">Membrane</keyword>
<feature type="transmembrane region" description="Helical" evidence="10">
    <location>
        <begin position="139"/>
        <end position="160"/>
    </location>
</feature>
<keyword evidence="13" id="KW-1185">Reference proteome</keyword>
<dbReference type="Gene3D" id="1.20.1070.10">
    <property type="entry name" value="Rhodopsin 7-helix transmembrane proteins"/>
    <property type="match status" value="1"/>
</dbReference>
<feature type="transmembrane region" description="Helical" evidence="10">
    <location>
        <begin position="246"/>
        <end position="271"/>
    </location>
</feature>
<dbReference type="InterPro" id="IPR000276">
    <property type="entry name" value="GPCR_Rhodpsn"/>
</dbReference>
<keyword evidence="4 10" id="KW-1133">Transmembrane helix</keyword>
<comment type="similarity">
    <text evidence="9">Belongs to the G-protein coupled receptor 1 family.</text>
</comment>
<feature type="transmembrane region" description="Helical" evidence="10">
    <location>
        <begin position="292"/>
        <end position="320"/>
    </location>
</feature>
<reference evidence="12" key="1">
    <citation type="submission" date="2023-06" db="EMBL/GenBank/DDBJ databases">
        <title>Reference genome for the Northern bat (Eptesicus nilssonii), a most northern bat species.</title>
        <authorList>
            <person name="Laine V.N."/>
            <person name="Pulliainen A.T."/>
            <person name="Lilley T.M."/>
        </authorList>
    </citation>
    <scope>NUCLEOTIDE SEQUENCE</scope>
    <source>
        <strain evidence="12">BLF_Eptnil</strain>
        <tissue evidence="12">Kidney</tissue>
    </source>
</reference>
<gene>
    <name evidence="12" type="ORF">QTO34_003683</name>
</gene>
<dbReference type="GO" id="GO:0004930">
    <property type="term" value="F:G protein-coupled receptor activity"/>
    <property type="evidence" value="ECO:0007669"/>
    <property type="project" value="UniProtKB-KW"/>
</dbReference>
<name>A0AA40HR96_CNENI</name>
<dbReference type="Pfam" id="PF00001">
    <property type="entry name" value="7tm_1"/>
    <property type="match status" value="1"/>
</dbReference>
<dbReference type="PROSITE" id="PS50262">
    <property type="entry name" value="G_PROTEIN_RECEP_F1_2"/>
    <property type="match status" value="1"/>
</dbReference>
<dbReference type="InterPro" id="IPR026234">
    <property type="entry name" value="MRGPCRFAMILY"/>
</dbReference>
<keyword evidence="8 9" id="KW-0807">Transducer</keyword>
<dbReference type="PANTHER" id="PTHR11334">
    <property type="entry name" value="MAS-RELATED G-PROTEIN COUPLED RECEPTOR"/>
    <property type="match status" value="1"/>
</dbReference>
<protein>
    <recommendedName>
        <fullName evidence="11">G-protein coupled receptors family 1 profile domain-containing protein</fullName>
    </recommendedName>
</protein>
<feature type="domain" description="G-protein coupled receptors family 1 profile" evidence="11">
    <location>
        <begin position="119"/>
        <end position="348"/>
    </location>
</feature>
<evidence type="ECO:0000313" key="12">
    <source>
        <dbReference type="EMBL" id="KAK1335884.1"/>
    </source>
</evidence>